<sequence>MPWRNTDDPYRIWVSEIMLQQTRVDQAEPYYQRFTDAFPTVHDLAEAERDAVLQQWEGLGYYSRARYLHEAAQTVVREHGGTVPSTYDGLKSLKGIGPYTAAAVASIAFGKAHGVLDGNVIRVLTRVFAIEEDSTRSATRRRLQALADALVDPDEPGNANQALMELGATVCTPRNPACGECVLEPVCEAADAGHPERYPVTPESKPIPHHDIAVGLVFDEAGRLLIQRRPDDAMLGGLWEFPGGKCEEGESPDAACRRELQEELGITVETDALFYTLKHAYSHFKITLHAYPCRIVDGTPTPEIDQPMQWVTVDELADYAFPRANRKLIEELKRREYAPSLFD</sequence>
<dbReference type="Gene3D" id="1.10.1670.10">
    <property type="entry name" value="Helix-hairpin-Helix base-excision DNA repair enzymes (C-terminal)"/>
    <property type="match status" value="1"/>
</dbReference>
<dbReference type="InterPro" id="IPR003265">
    <property type="entry name" value="HhH-GPD_domain"/>
</dbReference>
<dbReference type="NCBIfam" id="TIGR01084">
    <property type="entry name" value="mutY"/>
    <property type="match status" value="1"/>
</dbReference>
<evidence type="ECO:0000256" key="4">
    <source>
        <dbReference type="ARBA" id="ARBA00008343"/>
    </source>
</evidence>
<comment type="function">
    <text evidence="3">Adenine glycosylase active on G-A mispairs. MutY also corrects error-prone DNA synthesis past GO lesions which are due to the oxidatively damaged form of guanine: 7,8-dihydro-8-oxoguanine (8-oxo-dGTP).</text>
</comment>
<evidence type="ECO:0000256" key="2">
    <source>
        <dbReference type="ARBA" id="ARBA00001966"/>
    </source>
</evidence>
<keyword evidence="8 16" id="KW-0479">Metal-binding</keyword>
<evidence type="ECO:0000256" key="8">
    <source>
        <dbReference type="ARBA" id="ARBA00022723"/>
    </source>
</evidence>
<dbReference type="InterPro" id="IPR000445">
    <property type="entry name" value="HhH_motif"/>
</dbReference>
<dbReference type="InterPro" id="IPR011257">
    <property type="entry name" value="DNA_glycosylase"/>
</dbReference>
<dbReference type="PRINTS" id="PR00502">
    <property type="entry name" value="NUDIXFAMILY"/>
</dbReference>
<name>A0A2H3NQZ0_9BACT</name>
<dbReference type="InterPro" id="IPR020476">
    <property type="entry name" value="Nudix_hydrolase"/>
</dbReference>
<comment type="similarity">
    <text evidence="4">Belongs to the Nth/MutY family.</text>
</comment>
<dbReference type="InterPro" id="IPR005760">
    <property type="entry name" value="A/G_AdeGlyc_MutY"/>
</dbReference>
<comment type="cofactor">
    <cofactor evidence="16">
        <name>Mg(2+)</name>
        <dbReference type="ChEBI" id="CHEBI:18420"/>
    </cofactor>
</comment>
<evidence type="ECO:0000256" key="16">
    <source>
        <dbReference type="PIRSR" id="PIRSR603561-2"/>
    </source>
</evidence>
<dbReference type="PROSITE" id="PS00764">
    <property type="entry name" value="ENDONUCLEASE_III_1"/>
    <property type="match status" value="1"/>
</dbReference>
<dbReference type="GO" id="GO:0000701">
    <property type="term" value="F:purine-specific mismatch base pair DNA N-glycosylase activity"/>
    <property type="evidence" value="ECO:0007669"/>
    <property type="project" value="UniProtKB-EC"/>
</dbReference>
<evidence type="ECO:0000256" key="7">
    <source>
        <dbReference type="ARBA" id="ARBA00022485"/>
    </source>
</evidence>
<feature type="binding site" evidence="16">
    <location>
        <position position="263"/>
    </location>
    <ligand>
        <name>Mg(2+)</name>
        <dbReference type="ChEBI" id="CHEBI:18420"/>
    </ligand>
</feature>
<keyword evidence="14" id="KW-0326">Glycosidase</keyword>
<evidence type="ECO:0000313" key="18">
    <source>
        <dbReference type="EMBL" id="PEN05702.1"/>
    </source>
</evidence>
<dbReference type="Pfam" id="PF10576">
    <property type="entry name" value="EndIII_4Fe-2S"/>
    <property type="match status" value="1"/>
</dbReference>
<evidence type="ECO:0000256" key="3">
    <source>
        <dbReference type="ARBA" id="ARBA00002933"/>
    </source>
</evidence>
<dbReference type="GO" id="GO:0006298">
    <property type="term" value="P:mismatch repair"/>
    <property type="evidence" value="ECO:0007669"/>
    <property type="project" value="TreeGrafter"/>
</dbReference>
<dbReference type="InterPro" id="IPR000086">
    <property type="entry name" value="NUDIX_hydrolase_dom"/>
</dbReference>
<dbReference type="GO" id="GO:0032357">
    <property type="term" value="F:oxidized purine DNA binding"/>
    <property type="evidence" value="ECO:0007669"/>
    <property type="project" value="TreeGrafter"/>
</dbReference>
<dbReference type="InterPro" id="IPR015797">
    <property type="entry name" value="NUDIX_hydrolase-like_dom_sf"/>
</dbReference>
<dbReference type="GO" id="GO:0006284">
    <property type="term" value="P:base-excision repair"/>
    <property type="evidence" value="ECO:0007669"/>
    <property type="project" value="InterPro"/>
</dbReference>
<evidence type="ECO:0000256" key="1">
    <source>
        <dbReference type="ARBA" id="ARBA00000843"/>
    </source>
</evidence>
<dbReference type="InterPro" id="IPR020084">
    <property type="entry name" value="NUDIX_hydrolase_CS"/>
</dbReference>
<feature type="binding site" evidence="16">
    <location>
        <position position="243"/>
    </location>
    <ligand>
        <name>Mg(2+)</name>
        <dbReference type="ChEBI" id="CHEBI:18420"/>
    </ligand>
</feature>
<organism evidence="18 19">
    <name type="scientific">Longimonas halophila</name>
    <dbReference type="NCBI Taxonomy" id="1469170"/>
    <lineage>
        <taxon>Bacteria</taxon>
        <taxon>Pseudomonadati</taxon>
        <taxon>Rhodothermota</taxon>
        <taxon>Rhodothermia</taxon>
        <taxon>Rhodothermales</taxon>
        <taxon>Salisaetaceae</taxon>
        <taxon>Longimonas</taxon>
    </lineage>
</organism>
<accession>A0A2H3NQZ0</accession>
<reference evidence="18 19" key="1">
    <citation type="submission" date="2017-10" db="EMBL/GenBank/DDBJ databases">
        <title>Draft genome of Longimonas halophila.</title>
        <authorList>
            <person name="Goh K.M."/>
            <person name="Shamsir M.S."/>
            <person name="Lim S.W."/>
        </authorList>
    </citation>
    <scope>NUCLEOTIDE SEQUENCE [LARGE SCALE GENOMIC DNA]</scope>
    <source>
        <strain evidence="18 19">KCTC 42399</strain>
    </source>
</reference>
<evidence type="ECO:0000256" key="13">
    <source>
        <dbReference type="ARBA" id="ARBA00023204"/>
    </source>
</evidence>
<keyword evidence="12" id="KW-0411">Iron-sulfur</keyword>
<evidence type="ECO:0000256" key="5">
    <source>
        <dbReference type="ARBA" id="ARBA00012045"/>
    </source>
</evidence>
<dbReference type="EC" id="3.2.2.31" evidence="5"/>
<dbReference type="NCBIfam" id="TIGR00586">
    <property type="entry name" value="mutt"/>
    <property type="match status" value="1"/>
</dbReference>
<dbReference type="GO" id="GO:0034039">
    <property type="term" value="F:8-oxo-7,8-dihydroguanine DNA N-glycosylase activity"/>
    <property type="evidence" value="ECO:0007669"/>
    <property type="project" value="TreeGrafter"/>
</dbReference>
<gene>
    <name evidence="18" type="primary">mutY</name>
    <name evidence="18" type="ORF">CRI93_12310</name>
</gene>
<dbReference type="PANTHER" id="PTHR42944">
    <property type="entry name" value="ADENINE DNA GLYCOSYLASE"/>
    <property type="match status" value="1"/>
</dbReference>
<evidence type="ECO:0000256" key="9">
    <source>
        <dbReference type="ARBA" id="ARBA00022763"/>
    </source>
</evidence>
<dbReference type="InterPro" id="IPR004035">
    <property type="entry name" value="Endouclease-III_FeS-bd_BS"/>
</dbReference>
<dbReference type="PANTHER" id="PTHR42944:SF1">
    <property type="entry name" value="ADENINE DNA GLYCOSYLASE"/>
    <property type="match status" value="1"/>
</dbReference>
<dbReference type="FunFam" id="1.10.340.30:FF:000002">
    <property type="entry name" value="Adenine DNA glycosylase"/>
    <property type="match status" value="1"/>
</dbReference>
<protein>
    <recommendedName>
        <fullName evidence="6">Adenine DNA glycosylase</fullName>
        <ecNumber evidence="5">3.2.2.31</ecNumber>
    </recommendedName>
</protein>
<evidence type="ECO:0000256" key="11">
    <source>
        <dbReference type="ARBA" id="ARBA00023004"/>
    </source>
</evidence>
<dbReference type="Pfam" id="PF00633">
    <property type="entry name" value="HHH"/>
    <property type="match status" value="1"/>
</dbReference>
<keyword evidence="10" id="KW-0378">Hydrolase</keyword>
<feature type="binding site" evidence="15">
    <location>
        <begin position="240"/>
        <end position="243"/>
    </location>
    <ligand>
        <name>8-oxo-dGTP</name>
        <dbReference type="ChEBI" id="CHEBI:77896"/>
    </ligand>
</feature>
<dbReference type="Pfam" id="PF14815">
    <property type="entry name" value="NUDIX_4"/>
    <property type="match status" value="1"/>
</dbReference>
<dbReference type="OrthoDB" id="9802365at2"/>
<evidence type="ECO:0000256" key="14">
    <source>
        <dbReference type="ARBA" id="ARBA00023295"/>
    </source>
</evidence>
<dbReference type="PROSITE" id="PS00893">
    <property type="entry name" value="NUDIX_BOX"/>
    <property type="match status" value="1"/>
</dbReference>
<evidence type="ECO:0000256" key="12">
    <source>
        <dbReference type="ARBA" id="ARBA00023014"/>
    </source>
</evidence>
<dbReference type="CDD" id="cd03425">
    <property type="entry name" value="NUDIX_MutT_NudA_like"/>
    <property type="match status" value="1"/>
</dbReference>
<keyword evidence="7" id="KW-0004">4Fe-4S</keyword>
<dbReference type="Pfam" id="PF00730">
    <property type="entry name" value="HhH-GPD"/>
    <property type="match status" value="1"/>
</dbReference>
<dbReference type="Gene3D" id="1.10.340.30">
    <property type="entry name" value="Hypothetical protein, domain 2"/>
    <property type="match status" value="1"/>
</dbReference>
<feature type="binding site" evidence="15">
    <location>
        <position position="325"/>
    </location>
    <ligand>
        <name>8-oxo-dGTP</name>
        <dbReference type="ChEBI" id="CHEBI:77896"/>
    </ligand>
</feature>
<comment type="catalytic activity">
    <reaction evidence="1">
        <text>Hydrolyzes free adenine bases from 7,8-dihydro-8-oxoguanine:adenine mismatched double-stranded DNA, leaving an apurinic site.</text>
        <dbReference type="EC" id="3.2.2.31"/>
    </reaction>
</comment>
<dbReference type="InterPro" id="IPR003651">
    <property type="entry name" value="Endonuclease3_FeS-loop_motif"/>
</dbReference>
<dbReference type="GO" id="GO:0035485">
    <property type="term" value="F:adenine/guanine mispair binding"/>
    <property type="evidence" value="ECO:0007669"/>
    <property type="project" value="TreeGrafter"/>
</dbReference>
<feature type="domain" description="Nudix hydrolase" evidence="17">
    <location>
        <begin position="208"/>
        <end position="334"/>
    </location>
</feature>
<dbReference type="PROSITE" id="PS51462">
    <property type="entry name" value="NUDIX"/>
    <property type="match status" value="1"/>
</dbReference>
<dbReference type="SMART" id="SM00478">
    <property type="entry name" value="ENDO3c"/>
    <property type="match status" value="1"/>
</dbReference>
<dbReference type="Gene3D" id="3.90.79.10">
    <property type="entry name" value="Nucleoside Triphosphate Pyrophosphohydrolase"/>
    <property type="match status" value="1"/>
</dbReference>
<keyword evidence="9" id="KW-0227">DNA damage</keyword>
<evidence type="ECO:0000256" key="15">
    <source>
        <dbReference type="PIRSR" id="PIRSR603561-1"/>
    </source>
</evidence>
<feature type="binding site" evidence="15">
    <location>
        <position position="229"/>
    </location>
    <ligand>
        <name>8-oxo-dGTP</name>
        <dbReference type="ChEBI" id="CHEBI:77896"/>
    </ligand>
</feature>
<evidence type="ECO:0000256" key="6">
    <source>
        <dbReference type="ARBA" id="ARBA00022023"/>
    </source>
</evidence>
<dbReference type="GO" id="GO:0008413">
    <property type="term" value="F:8-oxo-7,8-dihydroguanosine triphosphate pyrophosphatase activity"/>
    <property type="evidence" value="ECO:0007669"/>
    <property type="project" value="InterPro"/>
</dbReference>
<dbReference type="InterPro" id="IPR044298">
    <property type="entry name" value="MIG/MutY"/>
</dbReference>
<keyword evidence="13" id="KW-0234">DNA repair</keyword>
<dbReference type="EMBL" id="PDEP01000012">
    <property type="protein sequence ID" value="PEN05702.1"/>
    <property type="molecule type" value="Genomic_DNA"/>
</dbReference>
<evidence type="ECO:0000313" key="19">
    <source>
        <dbReference type="Proteomes" id="UP000221024"/>
    </source>
</evidence>
<keyword evidence="16" id="KW-0460">Magnesium</keyword>
<dbReference type="InterPro" id="IPR023170">
    <property type="entry name" value="HhH_base_excis_C"/>
</dbReference>
<dbReference type="AlphaFoldDB" id="A0A2H3NQZ0"/>
<dbReference type="SUPFAM" id="SSF55811">
    <property type="entry name" value="Nudix"/>
    <property type="match status" value="1"/>
</dbReference>
<keyword evidence="19" id="KW-1185">Reference proteome</keyword>
<dbReference type="Proteomes" id="UP000221024">
    <property type="component" value="Unassembled WGS sequence"/>
</dbReference>
<dbReference type="GO" id="GO:0046872">
    <property type="term" value="F:metal ion binding"/>
    <property type="evidence" value="ECO:0007669"/>
    <property type="project" value="UniProtKB-KW"/>
</dbReference>
<evidence type="ECO:0000259" key="17">
    <source>
        <dbReference type="PROSITE" id="PS51462"/>
    </source>
</evidence>
<dbReference type="SUPFAM" id="SSF48150">
    <property type="entry name" value="DNA-glycosylase"/>
    <property type="match status" value="1"/>
</dbReference>
<dbReference type="SMART" id="SM00525">
    <property type="entry name" value="FES"/>
    <property type="match status" value="1"/>
</dbReference>
<evidence type="ECO:0000256" key="10">
    <source>
        <dbReference type="ARBA" id="ARBA00022801"/>
    </source>
</evidence>
<proteinExistence type="inferred from homology"/>
<comment type="cofactor">
    <cofactor evidence="2">
        <name>[4Fe-4S] cluster</name>
        <dbReference type="ChEBI" id="CHEBI:49883"/>
    </cofactor>
</comment>
<comment type="caution">
    <text evidence="18">The sequence shown here is derived from an EMBL/GenBank/DDBJ whole genome shotgun (WGS) entry which is preliminary data.</text>
</comment>
<dbReference type="InterPro" id="IPR003561">
    <property type="entry name" value="Mutator_MutT"/>
</dbReference>
<dbReference type="GO" id="GO:0051539">
    <property type="term" value="F:4 iron, 4 sulfur cluster binding"/>
    <property type="evidence" value="ECO:0007669"/>
    <property type="project" value="UniProtKB-KW"/>
</dbReference>
<keyword evidence="11" id="KW-0408">Iron</keyword>
<dbReference type="InterPro" id="IPR029119">
    <property type="entry name" value="MutY_C"/>
</dbReference>
<dbReference type="CDD" id="cd00056">
    <property type="entry name" value="ENDO3c"/>
    <property type="match status" value="1"/>
</dbReference>